<reference evidence="5" key="1">
    <citation type="journal article" date="2020" name="Ecol. Evol.">
        <title>Genome structure and content of the rice root-knot nematode (Meloidogyne graminicola).</title>
        <authorList>
            <person name="Phan N.T."/>
            <person name="Danchin E.G.J."/>
            <person name="Klopp C."/>
            <person name="Perfus-Barbeoch L."/>
            <person name="Kozlowski D.K."/>
            <person name="Koutsovoulos G.D."/>
            <person name="Lopez-Roques C."/>
            <person name="Bouchez O."/>
            <person name="Zahm M."/>
            <person name="Besnard G."/>
            <person name="Bellafiore S."/>
        </authorList>
    </citation>
    <scope>NUCLEOTIDE SEQUENCE</scope>
    <source>
        <strain evidence="5">VN-18</strain>
    </source>
</reference>
<feature type="coiled-coil region" evidence="2">
    <location>
        <begin position="45"/>
        <end position="75"/>
    </location>
</feature>
<sequence>MFIINLILFLLIIIKLTNVETKQENNFSLKELILQIENKQRFINLNKEKLTKEEIEKINLEIENKKYEILTKENEEELIKVLCNNKIIKFIGEAFRFIFRKYFCDEKYFKNKNKWIKYGNNFIENYFDDIIETSIDIHKIFLKRNDKYFPHNYKEDFVFMVLYPIEFKQLRKLFKINLNELLINLTFLKLNNLKELNKRESKYLNSWNEKLFIKSLLTKPKWFTKLEEENKGIPKFLLKLIKEIIDPIIEKNFFFSEYVEFNKDVYDSLGGNTLLPKYLFLFKFLPIPNIENQNPLPNNENQPIFFTIQNGLFPKGIPKINLKFDLKGASRELIIKDELKENYENKEQILMEIEFFEIFPNGIIFEDNEKYKQFIKIIEEDSKFLSERNIIDYSLLLGIHFIEENKNKKFNFNSSLNWMNGINAKAITCTNLFNKNLNSNEIKNKKNCKMFKLLLFGGIIDILQTYTIKRNLKQKLLELQIKNKNVEKHKILPEELPISIIEPKLYQKQINSNLKNKYYKIIMTIEVEINIVKIWEEQNNILLEILKKKNNKNLKINLFDISNAIRNSFINIKEIKQLNKQQINLNEIIFKRNNINHNFINDFKFTILYPKEFKELCNNYFNINLNKILLLITLFPLNNFDSKTKGNCNFLTSWNKQFLLKTLQTEPKWFDNWSKNSNLPNWLLNLLKNIIEPYSEKHFFFEENKQKELIYSFNYSTKNDFKGSFIEYFNKIKKIKNKTLLPKYFLSFIIEELPINNSIKIPPTIFTIQNGLFPEGIPKLHLKFDLKGSFREVKLKGGIINIEEGIEDILKEINIKNIFPNGIIFENQNKYKEFVKMIEEDSKFLSEKNIIDYSLLLGIHLINENEENKRSYNLNKEGIYAKALIEGKERRIILFYGIIDIFQNYSIRKNLKQKWLQLKALYNGEWNELFPKEDNILTMSVIEPSKYRERFINFITKIVLLRLIKENTFMYINNESIIKLLHQIIPVIFLYLFSLDFKILNYYFNVNFI</sequence>
<feature type="domain" description="PIPK" evidence="4">
    <location>
        <begin position="595"/>
        <end position="959"/>
    </location>
</feature>
<dbReference type="SMART" id="SM00330">
    <property type="entry name" value="PIPKc"/>
    <property type="match status" value="1"/>
</dbReference>
<dbReference type="PANTHER" id="PTHR23086">
    <property type="entry name" value="PHOSPHATIDYLINOSITOL-4-PHOSPHATE 5-KINASE"/>
    <property type="match status" value="1"/>
</dbReference>
<feature type="signal peptide" evidence="3">
    <location>
        <begin position="1"/>
        <end position="21"/>
    </location>
</feature>
<keyword evidence="1" id="KW-0547">Nucleotide-binding</keyword>
<keyword evidence="2" id="KW-0175">Coiled coil</keyword>
<proteinExistence type="predicted"/>
<comment type="caution">
    <text evidence="5">The sequence shown here is derived from an EMBL/GenBank/DDBJ whole genome shotgun (WGS) entry which is preliminary data.</text>
</comment>
<evidence type="ECO:0000256" key="1">
    <source>
        <dbReference type="PROSITE-ProRule" id="PRU00781"/>
    </source>
</evidence>
<evidence type="ECO:0000256" key="3">
    <source>
        <dbReference type="SAM" id="SignalP"/>
    </source>
</evidence>
<gene>
    <name evidence="5" type="ORF">Mgra_00004238</name>
</gene>
<evidence type="ECO:0000256" key="2">
    <source>
        <dbReference type="SAM" id="Coils"/>
    </source>
</evidence>
<dbReference type="Gene3D" id="3.30.810.10">
    <property type="entry name" value="2-Layer Sandwich"/>
    <property type="match status" value="2"/>
</dbReference>
<dbReference type="GO" id="GO:0016308">
    <property type="term" value="F:1-phosphatidylinositol-4-phosphate 5-kinase activity"/>
    <property type="evidence" value="ECO:0007669"/>
    <property type="project" value="TreeGrafter"/>
</dbReference>
<dbReference type="InterPro" id="IPR002498">
    <property type="entry name" value="PInositol-4-P-4/5-kinase_core"/>
</dbReference>
<dbReference type="GO" id="GO:0005886">
    <property type="term" value="C:plasma membrane"/>
    <property type="evidence" value="ECO:0007669"/>
    <property type="project" value="TreeGrafter"/>
</dbReference>
<evidence type="ECO:0000259" key="4">
    <source>
        <dbReference type="PROSITE" id="PS51455"/>
    </source>
</evidence>
<keyword evidence="1" id="KW-0808">Transferase</keyword>
<dbReference type="AlphaFoldDB" id="A0A8S9ZTB5"/>
<dbReference type="EMBL" id="JABEBT010000031">
    <property type="protein sequence ID" value="KAF7636249.1"/>
    <property type="molecule type" value="Genomic_DNA"/>
</dbReference>
<organism evidence="5 6">
    <name type="scientific">Meloidogyne graminicola</name>
    <dbReference type="NCBI Taxonomy" id="189291"/>
    <lineage>
        <taxon>Eukaryota</taxon>
        <taxon>Metazoa</taxon>
        <taxon>Ecdysozoa</taxon>
        <taxon>Nematoda</taxon>
        <taxon>Chromadorea</taxon>
        <taxon>Rhabditida</taxon>
        <taxon>Tylenchina</taxon>
        <taxon>Tylenchomorpha</taxon>
        <taxon>Tylenchoidea</taxon>
        <taxon>Meloidogynidae</taxon>
        <taxon>Meloidogyninae</taxon>
        <taxon>Meloidogyne</taxon>
    </lineage>
</organism>
<protein>
    <recommendedName>
        <fullName evidence="4">PIPK domain-containing protein</fullName>
    </recommendedName>
</protein>
<dbReference type="InterPro" id="IPR023610">
    <property type="entry name" value="PInositol-4/5-P-5/4-kinase"/>
</dbReference>
<feature type="chain" id="PRO_5035749668" description="PIPK domain-containing protein" evidence="3">
    <location>
        <begin position="22"/>
        <end position="1009"/>
    </location>
</feature>
<keyword evidence="6" id="KW-1185">Reference proteome</keyword>
<dbReference type="SUPFAM" id="SSF56104">
    <property type="entry name" value="SAICAR synthase-like"/>
    <property type="match status" value="2"/>
</dbReference>
<dbReference type="GO" id="GO:0005524">
    <property type="term" value="F:ATP binding"/>
    <property type="evidence" value="ECO:0007669"/>
    <property type="project" value="UniProtKB-UniRule"/>
</dbReference>
<dbReference type="Proteomes" id="UP000605970">
    <property type="component" value="Unassembled WGS sequence"/>
</dbReference>
<feature type="domain" description="PIPK" evidence="4">
    <location>
        <begin position="91"/>
        <end position="518"/>
    </location>
</feature>
<dbReference type="Gene3D" id="3.30.800.10">
    <property type="entry name" value="Phosphatidylinositol Phosphate Kinase II Beta"/>
    <property type="match status" value="1"/>
</dbReference>
<dbReference type="InterPro" id="IPR027484">
    <property type="entry name" value="PInositol-4-P-5-kinase_N"/>
</dbReference>
<dbReference type="OrthoDB" id="20783at2759"/>
<dbReference type="GO" id="GO:0046854">
    <property type="term" value="P:phosphatidylinositol phosphate biosynthetic process"/>
    <property type="evidence" value="ECO:0007669"/>
    <property type="project" value="TreeGrafter"/>
</dbReference>
<name>A0A8S9ZTB5_9BILA</name>
<dbReference type="InterPro" id="IPR027483">
    <property type="entry name" value="PInositol-4-P-4/5-kinase_C_sf"/>
</dbReference>
<dbReference type="Pfam" id="PF01504">
    <property type="entry name" value="PIP5K"/>
    <property type="match status" value="2"/>
</dbReference>
<evidence type="ECO:0000313" key="6">
    <source>
        <dbReference type="Proteomes" id="UP000605970"/>
    </source>
</evidence>
<dbReference type="PROSITE" id="PS51455">
    <property type="entry name" value="PIPK"/>
    <property type="match status" value="2"/>
</dbReference>
<keyword evidence="1" id="KW-0418">Kinase</keyword>
<evidence type="ECO:0000313" key="5">
    <source>
        <dbReference type="EMBL" id="KAF7636249.1"/>
    </source>
</evidence>
<dbReference type="PANTHER" id="PTHR23086:SF8">
    <property type="entry name" value="PHOSPHATIDYLINOSITOL 5-PHOSPHATE 4-KINASE, ISOFORM A"/>
    <property type="match status" value="1"/>
</dbReference>
<keyword evidence="3" id="KW-0732">Signal</keyword>
<accession>A0A8S9ZTB5</accession>
<keyword evidence="1" id="KW-0067">ATP-binding</keyword>